<dbReference type="Gene3D" id="3.30.70.1000">
    <property type="entry name" value="Switch protein XOL-1, GHMP-like"/>
    <property type="match status" value="1"/>
</dbReference>
<dbReference type="InterPro" id="IPR014721">
    <property type="entry name" value="Ribsml_uS5_D2-typ_fold_subgr"/>
</dbReference>
<accession>G0MW90</accession>
<evidence type="ECO:0000256" key="1">
    <source>
        <dbReference type="SAM" id="Coils"/>
    </source>
</evidence>
<dbReference type="InParanoid" id="G0MW90"/>
<dbReference type="SUPFAM" id="SSF55060">
    <property type="entry name" value="GHMP Kinase, C-terminal domain"/>
    <property type="match status" value="1"/>
</dbReference>
<sequence>MDIISADLISQFADIANSTSTIHNHVKKTLPTLPYGHKLSVAPTVLQFSGDVFMAVDRYCMVSGGVISGDQHQVTSAKDHSLSRELKGIVYRFIKELVLKKKYCIVLYETDALFGHNHVLPTLIAVWQLFRSFESGIYDDEDLKLVLLSFLKKQDTYRLETSFRIHEFEAILQGSITNVHIRCKSDNSYDNEPIEYFFNSTETEMIFISLAGLDSSREPIQSSKKEHENSRSIRNFVQYKFPKNLQSVLMSYVDEQRNITQMEKDLELAMEELFDSEESIKLEVGFDVQEEGVLMIVPKGTFENTHILRNIFKSIYRHSAEIPTMVTFDLLIPAKGVNVAFEKNFPDKEYNRTYFDWDSLSME</sequence>
<reference evidence="4" key="1">
    <citation type="submission" date="2011-07" db="EMBL/GenBank/DDBJ databases">
        <authorList>
            <consortium name="Caenorhabditis brenneri Sequencing and Analysis Consortium"/>
            <person name="Wilson R.K."/>
        </authorList>
    </citation>
    <scope>NUCLEOTIDE SEQUENCE [LARGE SCALE GENOMIC DNA]</scope>
    <source>
        <strain evidence="4">PB2801</strain>
    </source>
</reference>
<dbReference type="Pfam" id="PF09108">
    <property type="entry name" value="Xol-1_N"/>
    <property type="match status" value="1"/>
</dbReference>
<dbReference type="AlphaFoldDB" id="G0MW90"/>
<gene>
    <name evidence="3" type="ORF">CAEBREN_20897</name>
</gene>
<dbReference type="Gene3D" id="3.30.230.10">
    <property type="match status" value="1"/>
</dbReference>
<keyword evidence="1" id="KW-0175">Coiled coil</keyword>
<proteinExistence type="predicted"/>
<name>G0MW90_CAEBE</name>
<protein>
    <recommendedName>
        <fullName evidence="2">Switch protein XOL-1 N-terminal domain-containing protein</fullName>
    </recommendedName>
</protein>
<feature type="coiled-coil region" evidence="1">
    <location>
        <begin position="252"/>
        <end position="279"/>
    </location>
</feature>
<dbReference type="Proteomes" id="UP000008068">
    <property type="component" value="Unassembled WGS sequence"/>
</dbReference>
<dbReference type="InterPro" id="IPR015192">
    <property type="entry name" value="Xol-1_N"/>
</dbReference>
<organism evidence="4">
    <name type="scientific">Caenorhabditis brenneri</name>
    <name type="common">Nematode worm</name>
    <dbReference type="NCBI Taxonomy" id="135651"/>
    <lineage>
        <taxon>Eukaryota</taxon>
        <taxon>Metazoa</taxon>
        <taxon>Ecdysozoa</taxon>
        <taxon>Nematoda</taxon>
        <taxon>Chromadorea</taxon>
        <taxon>Rhabditida</taxon>
        <taxon>Rhabditina</taxon>
        <taxon>Rhabditomorpha</taxon>
        <taxon>Rhabditoidea</taxon>
        <taxon>Rhabditidae</taxon>
        <taxon>Peloderinae</taxon>
        <taxon>Caenorhabditis</taxon>
    </lineage>
</organism>
<dbReference type="HOGENOM" id="CLU_763397_0_0_1"/>
<dbReference type="InterPro" id="IPR020568">
    <property type="entry name" value="Ribosomal_Su5_D2-typ_SF"/>
</dbReference>
<dbReference type="EMBL" id="GL379816">
    <property type="protein sequence ID" value="EGT45971.1"/>
    <property type="molecule type" value="Genomic_DNA"/>
</dbReference>
<feature type="domain" description="Switch protein XOL-1 N-terminal" evidence="2">
    <location>
        <begin position="37"/>
        <end position="154"/>
    </location>
</feature>
<evidence type="ECO:0000313" key="4">
    <source>
        <dbReference type="Proteomes" id="UP000008068"/>
    </source>
</evidence>
<evidence type="ECO:0000259" key="2">
    <source>
        <dbReference type="Pfam" id="PF09108"/>
    </source>
</evidence>
<dbReference type="SUPFAM" id="SSF54211">
    <property type="entry name" value="Ribosomal protein S5 domain 2-like"/>
    <property type="match status" value="1"/>
</dbReference>
<dbReference type="InterPro" id="IPR036554">
    <property type="entry name" value="GHMP_kinase_C_sf"/>
</dbReference>
<keyword evidence="4" id="KW-1185">Reference proteome</keyword>
<dbReference type="STRING" id="135651.G0MW90"/>
<evidence type="ECO:0000313" key="3">
    <source>
        <dbReference type="EMBL" id="EGT45971.1"/>
    </source>
</evidence>